<comment type="caution">
    <text evidence="2">The sequence shown here is derived from an EMBL/GenBank/DDBJ whole genome shotgun (WGS) entry which is preliminary data.</text>
</comment>
<gene>
    <name evidence="2" type="ORF">EWV88_01185</name>
</gene>
<feature type="signal peptide" evidence="1">
    <location>
        <begin position="1"/>
        <end position="28"/>
    </location>
</feature>
<dbReference type="AlphaFoldDB" id="A0A552MAP0"/>
<sequence>MKNWTLALALGAAATTTMIGFGVNPASATPAPTGTLTWNFSFDIDTNLLPGPTPPFPTPLPTPVNVILTTEDFLTTESGFTGYRVTSITGTQGASPFADPESGPIIGLLAPGTTQIGPFAALNDNLFNPNGVANPGTNTASAFFSQGGLAYNINENNTTPPTVDPYQAFYDAPSQSYMGCLTPCATISNLKLVPEPSSTAGLLAIGSFGALGAASTLKRKLKTFQSTEKETTKVG</sequence>
<reference evidence="2 3" key="1">
    <citation type="submission" date="2019-01" db="EMBL/GenBank/DDBJ databases">
        <title>Coherence of Microcystis species and biogeography revealed through population genomics.</title>
        <authorList>
            <person name="Perez-Carrascal O.M."/>
            <person name="Terrat Y."/>
            <person name="Giani A."/>
            <person name="Fortin N."/>
            <person name="Tromas N."/>
            <person name="Shapiro B.J."/>
        </authorList>
    </citation>
    <scope>NUCLEOTIDE SEQUENCE [LARGE SCALE GENOMIC DNA]</scope>
    <source>
        <strain evidence="2">Mw_MB_S_20031200_S109D</strain>
    </source>
</reference>
<dbReference type="EMBL" id="SFAP01000015">
    <property type="protein sequence ID" value="TRV29534.1"/>
    <property type="molecule type" value="Genomic_DNA"/>
</dbReference>
<feature type="chain" id="PRO_5022125923" evidence="1">
    <location>
        <begin position="29"/>
        <end position="235"/>
    </location>
</feature>
<proteinExistence type="predicted"/>
<name>A0A552MAP0_9CHRO</name>
<dbReference type="Proteomes" id="UP000318616">
    <property type="component" value="Unassembled WGS sequence"/>
</dbReference>
<evidence type="ECO:0000256" key="1">
    <source>
        <dbReference type="SAM" id="SignalP"/>
    </source>
</evidence>
<protein>
    <submittedName>
        <fullName evidence="2">PEP-CTERM sorting domain-containing protein</fullName>
    </submittedName>
</protein>
<dbReference type="NCBIfam" id="TIGR02595">
    <property type="entry name" value="PEP_CTERM"/>
    <property type="match status" value="1"/>
</dbReference>
<evidence type="ECO:0000313" key="2">
    <source>
        <dbReference type="EMBL" id="TRV29534.1"/>
    </source>
</evidence>
<keyword evidence="1" id="KW-0732">Signal</keyword>
<dbReference type="InterPro" id="IPR013424">
    <property type="entry name" value="Ice-binding_C"/>
</dbReference>
<evidence type="ECO:0000313" key="3">
    <source>
        <dbReference type="Proteomes" id="UP000318616"/>
    </source>
</evidence>
<organism evidence="2 3">
    <name type="scientific">Microcystis wesenbergii Mw_MB_S_20031200_S109D</name>
    <dbReference type="NCBI Taxonomy" id="2486241"/>
    <lineage>
        <taxon>Bacteria</taxon>
        <taxon>Bacillati</taxon>
        <taxon>Cyanobacteriota</taxon>
        <taxon>Cyanophyceae</taxon>
        <taxon>Oscillatoriophycideae</taxon>
        <taxon>Chroococcales</taxon>
        <taxon>Microcystaceae</taxon>
        <taxon>Microcystis</taxon>
    </lineage>
</organism>
<accession>A0A552MAP0</accession>